<organism evidence="2 3">
    <name type="scientific">Anaeromyces robustus</name>
    <dbReference type="NCBI Taxonomy" id="1754192"/>
    <lineage>
        <taxon>Eukaryota</taxon>
        <taxon>Fungi</taxon>
        <taxon>Fungi incertae sedis</taxon>
        <taxon>Chytridiomycota</taxon>
        <taxon>Chytridiomycota incertae sedis</taxon>
        <taxon>Neocallimastigomycetes</taxon>
        <taxon>Neocallimastigales</taxon>
        <taxon>Neocallimastigaceae</taxon>
        <taxon>Anaeromyces</taxon>
    </lineage>
</organism>
<evidence type="ECO:0000256" key="1">
    <source>
        <dbReference type="SAM" id="SignalP"/>
    </source>
</evidence>
<reference evidence="2 3" key="2">
    <citation type="submission" date="2016-08" db="EMBL/GenBank/DDBJ databases">
        <title>Pervasive Adenine N6-methylation of Active Genes in Fungi.</title>
        <authorList>
            <consortium name="DOE Joint Genome Institute"/>
            <person name="Mondo S.J."/>
            <person name="Dannebaum R.O."/>
            <person name="Kuo R.C."/>
            <person name="Labutti K."/>
            <person name="Haridas S."/>
            <person name="Kuo A."/>
            <person name="Salamov A."/>
            <person name="Ahrendt S.R."/>
            <person name="Lipzen A."/>
            <person name="Sullivan W."/>
            <person name="Andreopoulos W.B."/>
            <person name="Clum A."/>
            <person name="Lindquist E."/>
            <person name="Daum C."/>
            <person name="Ramamoorthy G.K."/>
            <person name="Gryganskyi A."/>
            <person name="Culley D."/>
            <person name="Magnuson J.K."/>
            <person name="James T.Y."/>
            <person name="O'Malley M.A."/>
            <person name="Stajich J.E."/>
            <person name="Spatafora J.W."/>
            <person name="Visel A."/>
            <person name="Grigoriev I.V."/>
        </authorList>
    </citation>
    <scope>NUCLEOTIDE SEQUENCE [LARGE SCALE GENOMIC DNA]</scope>
    <source>
        <strain evidence="2 3">S4</strain>
    </source>
</reference>
<proteinExistence type="predicted"/>
<protein>
    <submittedName>
        <fullName evidence="2">Scaffoldin</fullName>
    </submittedName>
</protein>
<evidence type="ECO:0000313" key="2">
    <source>
        <dbReference type="EMBL" id="ORX64011.1"/>
    </source>
</evidence>
<evidence type="ECO:0000313" key="3">
    <source>
        <dbReference type="Proteomes" id="UP000193944"/>
    </source>
</evidence>
<accession>A0A1Y1VRU5</accession>
<dbReference type="EMBL" id="MCFG01000565">
    <property type="protein sequence ID" value="ORX64011.1"/>
    <property type="molecule type" value="Genomic_DNA"/>
</dbReference>
<keyword evidence="1" id="KW-0732">Signal</keyword>
<dbReference type="OrthoDB" id="2141381at2759"/>
<feature type="chain" id="PRO_5012869723" evidence="1">
    <location>
        <begin position="31"/>
        <end position="2429"/>
    </location>
</feature>
<comment type="caution">
    <text evidence="2">The sequence shown here is derived from an EMBL/GenBank/DDBJ whole genome shotgun (WGS) entry which is preliminary data.</text>
</comment>
<sequence>MLKCKKLKSVHILEFLLFILLIHHVRLATAEVTGMTECEEDTTDSDSNKCKDNSNADLTGGNYCIKGEEIYLSKDEVKNSEGLRRNTTPASCKLIYGGNSLTTASVEIFTPPIGTDKGYSIGEMGTTTSGIIYSCTSEGCKQLVSTYHYFESADSGTTKALYKCDDTGTCTKLKAVSEGTYLTGPNGTATDGTAGTKTYNSAASCTNTAPTDCEAVNTTKLADGTTYIDAATPGNIITYISSGTKFSSSKGSTDEGKAYVDADKRQVITCNSTSCSLSKAIDKDGEAKYYIDATTQSKIITCKYDSNDKGSKCTTPDGETDFAMAYYNSDWPGKVIQCTKDTSGKTSCALIDGATKEIPLVHYIEADEMKKIITCKFESSGVECSLKESKFTSAGYAYIDYINKGNIIGCADNNNDCASTLCSGTNTGVSSKRSDTATTSTTSVVNYFYIDGSDTNSNRIIVCTTADCSLITGIATDSTVDKKYYISSSQSTKIIICDKSSNSGSSGSSSSSSICGLSDHGGNDISPKYYIDGYKTENVLQCKTSACTEEKGSTTSGTAYIDAGSGDDQTSKYKNVIDCSSGTCISINNGNAVAVVTTGSNITPAQNTGFIDASAIDAKYIICSTTECKSDTFPIASADGHAILDGSSKKDGKFKNILIYSNSKFESLAGSSKLPNSIDGFAYIDHGSSPDGSKYLNVITCPNGNCAVSKGSSTDGEGYIDGTDIKKMITCTDTTCSSAVGKGSAKDTYINAVDLSQVINCPNNCTIYQSGAKAGRSEYFPRFIDDATELLNCTLTSGKSKCALVSTTNLKLKVFLNDFNNEKDYTTKKPLIICDKVGKCTPKVPTDDQFKKANALFYPNSDSSNTEPLKNDLIKCVKGEGTDAKVICSITNGSNNDVYLNSNYIVTDNEKPILLCSSENGCVETASNSTDKKLECFVNAGSTNTAVPLKDTLIECKNKKCDVLEAKDGDTYINTINTAQTIQCSTAKGCIAVNSKATASKNEIFLNSSDLNGKPAADVALTSDLIICSNSNSTISCEVKDGVANNIYINSHNVTEIIYCTSKGCKTRESKATTTQPEFFINADPINSSDEKLVNDLIKCKNTGSKISCEIISAKDGDVYMNGNVDNDPTMPLIICTETNGCQTNSSLAAGDKPPAYYVNSGSVLSTKLNDTLIQCQYASSAATCTILPASLNDVYVNYGNNTETFPLIKCVKNGCKVSSSSATEESNEYYLNAGDIDDTALTNDIIECTNLKDVITCEELSKVGLGVYLNSNYAESGDNNQLIQCTNDNGCVGIKTGSSTSKMEYYVNAESVDQTNSIIYCSNKKCEKQTPETVPSYYVGVNEDINGLIECTNSTGPCNLKSAFTSSGYFLNAGSNKAVNQTIICDSIDGCETVKVDLGYYVNVGDETKPIIKCDKEGSECVAEASKACPETEEAKAGNYCYEDGQLRFYPNSNSTYVTASKSDDYYTFATIPANEFPGIKTETNSLFKVSYAYINRFYQGGVVMIDKNGKLVDSLSSDQNDITLYDCNDSTKMCTEKPGCTHNTYMYDSENKKAVFCNNGVLEYASFTGYVVDGNRVSGSNHPYIIQCASNGKCVSIKPKVASYFENSGYDSATNSLIQCQSNNCSTVTAEVGYYVGHEGAGYIKCTSATACTYYPSKSKVKYVNAGSNKSSYAIISCTKNGGCSAAKAKTGYYLTYVSTLLIYCSSSSTCVEYTPTVNYYANADSSESNKSIINCVQNSQVVTCAAEATGDGYYPTSTPNVLIRCKSDTDCKTIVVVTGIFRAAITTSDNSSGGITRRIDEDDEEVAVATEKTRDNNSEDENSVHLSRSSDDAYGIIRCVNGKCQSLSPSEIAAIPICEFNNNKCYITNEYAMTKSATTSISAGNICTNLDRSVFYFATDTVVVKPNVISGVTATYIYTTTNSNCLEVNDSYTDMYFTVGSNIYTLDQGCVNQFYETGYYFINTAKNTLVTGNDIDLYNDENVKLYRCNGSSCSIVDKPESMTYYADINKRILKYNVNSGAYSFAYEKDIVCAFANNKCTPNADLKNQEFCITYKGELVLAKADIKNRETGECYRAPSITSTIYGYSQYLYNMNMFAAQMVDETGYYIVSLSTNTTVVSKNYKTKNNGLIVYGCQLSSCKEYTPEEDVYYYDGRAKTILRYRDGIWNTPSTSGYAYISINPADTYIYRFTKNVDDIKINSIANYGYYYTVDQEMYHCNEDEGSSCTPIKDTGYYFTNTGEVYYCIHDSEGLEATECTKQACVSGQYYYIEDAYYRCESSSTLVPVMSRYCSYNENVIVNFPLALTEEYPDKIKQAMEGIEKNNNSTAIVSRRGKNYLESVSGIFTNCTYNVEETKSTFDLVCVNNYVKIDEDTDDIKICSMEQLGYVECVENEENPEKCNVSGIELRYQLSFFAIAIAILIQVFMF</sequence>
<dbReference type="Proteomes" id="UP000193944">
    <property type="component" value="Unassembled WGS sequence"/>
</dbReference>
<gene>
    <name evidence="2" type="ORF">BCR32DRAFT_133254</name>
</gene>
<dbReference type="STRING" id="1754192.A0A1Y1VRU5"/>
<feature type="signal peptide" evidence="1">
    <location>
        <begin position="1"/>
        <end position="30"/>
    </location>
</feature>
<name>A0A1Y1VRU5_9FUNG</name>
<reference evidence="2 3" key="1">
    <citation type="submission" date="2016-08" db="EMBL/GenBank/DDBJ databases">
        <title>A Parts List for Fungal Cellulosomes Revealed by Comparative Genomics.</title>
        <authorList>
            <consortium name="DOE Joint Genome Institute"/>
            <person name="Haitjema C.H."/>
            <person name="Gilmore S.P."/>
            <person name="Henske J.K."/>
            <person name="Solomon K.V."/>
            <person name="De Groot R."/>
            <person name="Kuo A."/>
            <person name="Mondo S.J."/>
            <person name="Salamov A.A."/>
            <person name="Labutti K."/>
            <person name="Zhao Z."/>
            <person name="Chiniquy J."/>
            <person name="Barry K."/>
            <person name="Brewer H.M."/>
            <person name="Purvine S.O."/>
            <person name="Wright A.T."/>
            <person name="Boxma B."/>
            <person name="Van Alen T."/>
            <person name="Hackstein J.H."/>
            <person name="Baker S.E."/>
            <person name="Grigoriev I.V."/>
            <person name="O'Malley M.A."/>
        </authorList>
    </citation>
    <scope>NUCLEOTIDE SEQUENCE [LARGE SCALE GENOMIC DNA]</scope>
    <source>
        <strain evidence="2 3">S4</strain>
    </source>
</reference>
<keyword evidence="3" id="KW-1185">Reference proteome</keyword>